<evidence type="ECO:0000313" key="1">
    <source>
        <dbReference type="EMBL" id="JAH11505.1"/>
    </source>
</evidence>
<reference evidence="1" key="1">
    <citation type="submission" date="2014-11" db="EMBL/GenBank/DDBJ databases">
        <authorList>
            <person name="Amaro Gonzalez C."/>
        </authorList>
    </citation>
    <scope>NUCLEOTIDE SEQUENCE</scope>
</reference>
<dbReference type="AlphaFoldDB" id="A0A0E9Q587"/>
<sequence length="27" mass="3077">MDQLLLFKVFPLLGSPQLTHLRSFCTA</sequence>
<dbReference type="EMBL" id="GBXM01097072">
    <property type="protein sequence ID" value="JAH11505.1"/>
    <property type="molecule type" value="Transcribed_RNA"/>
</dbReference>
<organism evidence="1">
    <name type="scientific">Anguilla anguilla</name>
    <name type="common">European freshwater eel</name>
    <name type="synonym">Muraena anguilla</name>
    <dbReference type="NCBI Taxonomy" id="7936"/>
    <lineage>
        <taxon>Eukaryota</taxon>
        <taxon>Metazoa</taxon>
        <taxon>Chordata</taxon>
        <taxon>Craniata</taxon>
        <taxon>Vertebrata</taxon>
        <taxon>Euteleostomi</taxon>
        <taxon>Actinopterygii</taxon>
        <taxon>Neopterygii</taxon>
        <taxon>Teleostei</taxon>
        <taxon>Anguilliformes</taxon>
        <taxon>Anguillidae</taxon>
        <taxon>Anguilla</taxon>
    </lineage>
</organism>
<accession>A0A0E9Q587</accession>
<reference evidence="1" key="2">
    <citation type="journal article" date="2015" name="Fish Shellfish Immunol.">
        <title>Early steps in the European eel (Anguilla anguilla)-Vibrio vulnificus interaction in the gills: Role of the RtxA13 toxin.</title>
        <authorList>
            <person name="Callol A."/>
            <person name="Pajuelo D."/>
            <person name="Ebbesson L."/>
            <person name="Teles M."/>
            <person name="MacKenzie S."/>
            <person name="Amaro C."/>
        </authorList>
    </citation>
    <scope>NUCLEOTIDE SEQUENCE</scope>
</reference>
<protein>
    <submittedName>
        <fullName evidence="1">Uncharacterized protein</fullName>
    </submittedName>
</protein>
<name>A0A0E9Q587_ANGAN</name>
<proteinExistence type="predicted"/>